<dbReference type="PROSITE" id="PS51900">
    <property type="entry name" value="CB"/>
    <property type="match status" value="1"/>
</dbReference>
<dbReference type="STRING" id="39482.ERS852491_00824"/>
<dbReference type="AlphaFoldDB" id="A0A174AWE6"/>
<sequence>MPDLTTKIAEQAVWIEFAKHFKNQDTALAYLKEILEFENVRMTDFFHMSSKDVELYYKNMRQKEAAGKLSMSTLSKKFWELHSFAAYAADHKEEFGLPGAFEDYFFPWLKKLRQQEKFVHSVPVEDMDALYQAVQEDLMAYTMISLIHRAGLSSNEIASLKPDSLAVYDNGTFAYIEGRETVCYIPEDAAVILERYINERKPVEYLFYNRNGGPLNKMYICRMLKKYTQKAGIPAYSAEKIRTTCGTSMFAYGAGPGQVAKQMGITKTQIQKYHNRQYKDNLLVKANELVKIKVEPPI</sequence>
<organism evidence="6 7">
    <name type="scientific">Faecalicatena contorta</name>
    <dbReference type="NCBI Taxonomy" id="39482"/>
    <lineage>
        <taxon>Bacteria</taxon>
        <taxon>Bacillati</taxon>
        <taxon>Bacillota</taxon>
        <taxon>Clostridia</taxon>
        <taxon>Lachnospirales</taxon>
        <taxon>Lachnospiraceae</taxon>
        <taxon>Faecalicatena</taxon>
    </lineage>
</organism>
<name>A0A174AWE6_9FIRM</name>
<dbReference type="SUPFAM" id="SSF56349">
    <property type="entry name" value="DNA breaking-rejoining enzymes"/>
    <property type="match status" value="1"/>
</dbReference>
<evidence type="ECO:0000256" key="3">
    <source>
        <dbReference type="PROSITE-ProRule" id="PRU01248"/>
    </source>
</evidence>
<dbReference type="EMBL" id="CYZU01000005">
    <property type="protein sequence ID" value="CUN91840.1"/>
    <property type="molecule type" value="Genomic_DNA"/>
</dbReference>
<dbReference type="InterPro" id="IPR011010">
    <property type="entry name" value="DNA_brk_join_enz"/>
</dbReference>
<evidence type="ECO:0000259" key="5">
    <source>
        <dbReference type="PROSITE" id="PS51900"/>
    </source>
</evidence>
<dbReference type="Gene3D" id="1.10.443.10">
    <property type="entry name" value="Intergrase catalytic core"/>
    <property type="match status" value="1"/>
</dbReference>
<evidence type="ECO:0000259" key="4">
    <source>
        <dbReference type="PROSITE" id="PS51898"/>
    </source>
</evidence>
<dbReference type="InterPro" id="IPR013762">
    <property type="entry name" value="Integrase-like_cat_sf"/>
</dbReference>
<feature type="domain" description="Core-binding (CB)" evidence="5">
    <location>
        <begin position="12"/>
        <end position="89"/>
    </location>
</feature>
<dbReference type="OrthoDB" id="1981996at2"/>
<dbReference type="InterPro" id="IPR002104">
    <property type="entry name" value="Integrase_catalytic"/>
</dbReference>
<dbReference type="Pfam" id="PF00589">
    <property type="entry name" value="Phage_integrase"/>
    <property type="match status" value="1"/>
</dbReference>
<evidence type="ECO:0000256" key="1">
    <source>
        <dbReference type="ARBA" id="ARBA00023125"/>
    </source>
</evidence>
<keyword evidence="2" id="KW-0233">DNA recombination</keyword>
<proteinExistence type="predicted"/>
<evidence type="ECO:0000256" key="2">
    <source>
        <dbReference type="ARBA" id="ARBA00023172"/>
    </source>
</evidence>
<dbReference type="RefSeq" id="WP_055151276.1">
    <property type="nucleotide sequence ID" value="NZ_CYZU01000005.1"/>
</dbReference>
<dbReference type="GO" id="GO:0015074">
    <property type="term" value="P:DNA integration"/>
    <property type="evidence" value="ECO:0007669"/>
    <property type="project" value="InterPro"/>
</dbReference>
<keyword evidence="1 3" id="KW-0238">DNA-binding</keyword>
<protein>
    <submittedName>
        <fullName evidence="6">Site-specific tyrosine recombinase XerC</fullName>
    </submittedName>
</protein>
<accession>A0A174AWE6</accession>
<reference evidence="6 7" key="1">
    <citation type="submission" date="2015-09" db="EMBL/GenBank/DDBJ databases">
        <authorList>
            <consortium name="Pathogen Informatics"/>
        </authorList>
    </citation>
    <scope>NUCLEOTIDE SEQUENCE [LARGE SCALE GENOMIC DNA]</scope>
    <source>
        <strain evidence="6 7">2789STDY5834876</strain>
    </source>
</reference>
<dbReference type="CDD" id="cd00397">
    <property type="entry name" value="DNA_BRE_C"/>
    <property type="match status" value="1"/>
</dbReference>
<dbReference type="InterPro" id="IPR044068">
    <property type="entry name" value="CB"/>
</dbReference>
<gene>
    <name evidence="6" type="ORF">ERS852491_00824</name>
</gene>
<evidence type="ECO:0000313" key="7">
    <source>
        <dbReference type="Proteomes" id="UP000095544"/>
    </source>
</evidence>
<evidence type="ECO:0000313" key="6">
    <source>
        <dbReference type="EMBL" id="CUN91840.1"/>
    </source>
</evidence>
<dbReference type="GO" id="GO:0006310">
    <property type="term" value="P:DNA recombination"/>
    <property type="evidence" value="ECO:0007669"/>
    <property type="project" value="UniProtKB-KW"/>
</dbReference>
<dbReference type="Proteomes" id="UP000095544">
    <property type="component" value="Unassembled WGS sequence"/>
</dbReference>
<feature type="domain" description="Tyr recombinase" evidence="4">
    <location>
        <begin position="117"/>
        <end position="287"/>
    </location>
</feature>
<dbReference type="GO" id="GO:0003677">
    <property type="term" value="F:DNA binding"/>
    <property type="evidence" value="ECO:0007669"/>
    <property type="project" value="UniProtKB-UniRule"/>
</dbReference>
<dbReference type="PROSITE" id="PS51898">
    <property type="entry name" value="TYR_RECOMBINASE"/>
    <property type="match status" value="1"/>
</dbReference>